<reference evidence="10 11" key="1">
    <citation type="journal article" date="2015" name="Nature">
        <title>rRNA introns, odd ribosomes, and small enigmatic genomes across a large radiation of phyla.</title>
        <authorList>
            <person name="Brown C.T."/>
            <person name="Hug L.A."/>
            <person name="Thomas B.C."/>
            <person name="Sharon I."/>
            <person name="Castelle C.J."/>
            <person name="Singh A."/>
            <person name="Wilkins M.J."/>
            <person name="Williams K.H."/>
            <person name="Banfield J.F."/>
        </authorList>
    </citation>
    <scope>NUCLEOTIDE SEQUENCE [LARGE SCALE GENOMIC DNA]</scope>
</reference>
<keyword evidence="8" id="KW-0472">Membrane</keyword>
<evidence type="ECO:0000256" key="2">
    <source>
        <dbReference type="ARBA" id="ARBA00005988"/>
    </source>
</evidence>
<name>A0A0G0LT45_UNCC2</name>
<keyword evidence="8" id="KW-0812">Transmembrane</keyword>
<organism evidence="10 11">
    <name type="scientific">candidate division CPR2 bacterium GW2011_GWC2_39_10</name>
    <dbReference type="NCBI Taxonomy" id="1618345"/>
    <lineage>
        <taxon>Bacteria</taxon>
        <taxon>Bacteria division CPR2</taxon>
    </lineage>
</organism>
<dbReference type="STRING" id="1618345.UT18_C0004G0040"/>
<feature type="active site" description="Proton donor/acceptor" evidence="7">
    <location>
        <position position="282"/>
    </location>
</feature>
<dbReference type="GO" id="GO:0004181">
    <property type="term" value="F:metallocarboxypeptidase activity"/>
    <property type="evidence" value="ECO:0007669"/>
    <property type="project" value="InterPro"/>
</dbReference>
<keyword evidence="6" id="KW-0482">Metalloprotease</keyword>
<evidence type="ECO:0000259" key="9">
    <source>
        <dbReference type="PROSITE" id="PS52035"/>
    </source>
</evidence>
<evidence type="ECO:0000313" key="11">
    <source>
        <dbReference type="Proteomes" id="UP000034207"/>
    </source>
</evidence>
<dbReference type="Proteomes" id="UP000034207">
    <property type="component" value="Unassembled WGS sequence"/>
</dbReference>
<evidence type="ECO:0000256" key="4">
    <source>
        <dbReference type="ARBA" id="ARBA00022801"/>
    </source>
</evidence>
<keyword evidence="10" id="KW-0121">Carboxypeptidase</keyword>
<dbReference type="GO" id="GO:0005615">
    <property type="term" value="C:extracellular space"/>
    <property type="evidence" value="ECO:0007669"/>
    <property type="project" value="TreeGrafter"/>
</dbReference>
<comment type="caution">
    <text evidence="10">The sequence shown here is derived from an EMBL/GenBank/DDBJ whole genome shotgun (WGS) entry which is preliminary data.</text>
</comment>
<accession>A0A0G0LT45</accession>
<dbReference type="Pfam" id="PF00246">
    <property type="entry name" value="Peptidase_M14"/>
    <property type="match status" value="1"/>
</dbReference>
<dbReference type="EMBL" id="LBVV01000004">
    <property type="protein sequence ID" value="KKQ95088.1"/>
    <property type="molecule type" value="Genomic_DNA"/>
</dbReference>
<evidence type="ECO:0000256" key="6">
    <source>
        <dbReference type="ARBA" id="ARBA00023049"/>
    </source>
</evidence>
<evidence type="ECO:0000256" key="8">
    <source>
        <dbReference type="SAM" id="Phobius"/>
    </source>
</evidence>
<dbReference type="SUPFAM" id="SSF53187">
    <property type="entry name" value="Zn-dependent exopeptidases"/>
    <property type="match status" value="1"/>
</dbReference>
<evidence type="ECO:0000256" key="5">
    <source>
        <dbReference type="ARBA" id="ARBA00022833"/>
    </source>
</evidence>
<evidence type="ECO:0000256" key="1">
    <source>
        <dbReference type="ARBA" id="ARBA00001947"/>
    </source>
</evidence>
<dbReference type="Gene3D" id="3.40.630.10">
    <property type="entry name" value="Zn peptidases"/>
    <property type="match status" value="1"/>
</dbReference>
<feature type="domain" description="Peptidase M14" evidence="9">
    <location>
        <begin position="63"/>
        <end position="303"/>
    </location>
</feature>
<protein>
    <submittedName>
        <fullName evidence="10">Peptidase M14 carboxypeptidase A</fullName>
    </submittedName>
</protein>
<dbReference type="PANTHER" id="PTHR11705:SF143">
    <property type="entry name" value="SLL0236 PROTEIN"/>
    <property type="match status" value="1"/>
</dbReference>
<dbReference type="SMART" id="SM00631">
    <property type="entry name" value="Zn_pept"/>
    <property type="match status" value="1"/>
</dbReference>
<feature type="transmembrane region" description="Helical" evidence="8">
    <location>
        <begin position="12"/>
        <end position="30"/>
    </location>
</feature>
<dbReference type="PROSITE" id="PS52035">
    <property type="entry name" value="PEPTIDASE_M14"/>
    <property type="match status" value="1"/>
</dbReference>
<evidence type="ECO:0000313" key="10">
    <source>
        <dbReference type="EMBL" id="KKQ95088.1"/>
    </source>
</evidence>
<evidence type="ECO:0000256" key="3">
    <source>
        <dbReference type="ARBA" id="ARBA00022670"/>
    </source>
</evidence>
<comment type="cofactor">
    <cofactor evidence="1">
        <name>Zn(2+)</name>
        <dbReference type="ChEBI" id="CHEBI:29105"/>
    </cofactor>
</comment>
<dbReference type="AlphaFoldDB" id="A0A0G0LT45"/>
<proteinExistence type="inferred from homology"/>
<keyword evidence="4" id="KW-0378">Hydrolase</keyword>
<sequence length="303" mass="33428">MKKKKKQIFSKKLIIGLMVVLLTVVGFFGFRQIAGSLVHVKSEKNQKVENNNKVSSDDNVAVHTYNLPEEEQNIVAPQMVYKITPIPKPMPPQTTFGYSVNGRAIGGWIFGSGTETMFFFGAIHGSEKGTVSAMNSFARYIFDNPTVVGKNKRIIIIPVANPDGYANSSRLNGHAVDINRNFDTAGWTPQGANDNFGGPSSFSEPESRLIGDLVSNYNVSTMVAFHSKGNLVHPEANQSSYDLAHLYSSYSGYRYYNDIASYEGTATNWLREKKGGTAITVELTSHTSSDWTKNRPALLQIIK</sequence>
<evidence type="ECO:0000256" key="7">
    <source>
        <dbReference type="PROSITE-ProRule" id="PRU01379"/>
    </source>
</evidence>
<dbReference type="GO" id="GO:0008270">
    <property type="term" value="F:zinc ion binding"/>
    <property type="evidence" value="ECO:0007669"/>
    <property type="project" value="InterPro"/>
</dbReference>
<dbReference type="InterPro" id="IPR000834">
    <property type="entry name" value="Peptidase_M14"/>
</dbReference>
<gene>
    <name evidence="10" type="ORF">UT18_C0004G0040</name>
</gene>
<comment type="similarity">
    <text evidence="2 7">Belongs to the peptidase M14 family.</text>
</comment>
<keyword evidence="3" id="KW-0645">Protease</keyword>
<dbReference type="GO" id="GO:0006508">
    <property type="term" value="P:proteolysis"/>
    <property type="evidence" value="ECO:0007669"/>
    <property type="project" value="UniProtKB-KW"/>
</dbReference>
<keyword evidence="8" id="KW-1133">Transmembrane helix</keyword>
<keyword evidence="5" id="KW-0862">Zinc</keyword>
<dbReference type="PANTHER" id="PTHR11705">
    <property type="entry name" value="PROTEASE FAMILY M14 CARBOXYPEPTIDASE A,B"/>
    <property type="match status" value="1"/>
</dbReference>